<dbReference type="AlphaFoldDB" id="A0A392TW72"/>
<name>A0A392TW72_9FABA</name>
<evidence type="ECO:0000313" key="3">
    <source>
        <dbReference type="Proteomes" id="UP000265520"/>
    </source>
</evidence>
<sequence>MQGSTIPVNAGGAAQVQDASGLVTGGVTDGMQGEISITRSQKSSLELVSPAVG</sequence>
<protein>
    <submittedName>
        <fullName evidence="2">Uncharacterized protein</fullName>
    </submittedName>
</protein>
<dbReference type="EMBL" id="LXQA010670312">
    <property type="protein sequence ID" value="MCI65138.1"/>
    <property type="molecule type" value="Genomic_DNA"/>
</dbReference>
<feature type="non-terminal residue" evidence="2">
    <location>
        <position position="53"/>
    </location>
</feature>
<reference evidence="2 3" key="1">
    <citation type="journal article" date="2018" name="Front. Plant Sci.">
        <title>Red Clover (Trifolium pratense) and Zigzag Clover (T. medium) - A Picture of Genomic Similarities and Differences.</title>
        <authorList>
            <person name="Dluhosova J."/>
            <person name="Istvanek J."/>
            <person name="Nedelnik J."/>
            <person name="Repkova J."/>
        </authorList>
    </citation>
    <scope>NUCLEOTIDE SEQUENCE [LARGE SCALE GENOMIC DNA]</scope>
    <source>
        <strain evidence="3">cv. 10/8</strain>
        <tissue evidence="2">Leaf</tissue>
    </source>
</reference>
<feature type="region of interest" description="Disordered" evidence="1">
    <location>
        <begin position="1"/>
        <end position="30"/>
    </location>
</feature>
<evidence type="ECO:0000313" key="2">
    <source>
        <dbReference type="EMBL" id="MCI65138.1"/>
    </source>
</evidence>
<organism evidence="2 3">
    <name type="scientific">Trifolium medium</name>
    <dbReference type="NCBI Taxonomy" id="97028"/>
    <lineage>
        <taxon>Eukaryota</taxon>
        <taxon>Viridiplantae</taxon>
        <taxon>Streptophyta</taxon>
        <taxon>Embryophyta</taxon>
        <taxon>Tracheophyta</taxon>
        <taxon>Spermatophyta</taxon>
        <taxon>Magnoliopsida</taxon>
        <taxon>eudicotyledons</taxon>
        <taxon>Gunneridae</taxon>
        <taxon>Pentapetalae</taxon>
        <taxon>rosids</taxon>
        <taxon>fabids</taxon>
        <taxon>Fabales</taxon>
        <taxon>Fabaceae</taxon>
        <taxon>Papilionoideae</taxon>
        <taxon>50 kb inversion clade</taxon>
        <taxon>NPAAA clade</taxon>
        <taxon>Hologalegina</taxon>
        <taxon>IRL clade</taxon>
        <taxon>Trifolieae</taxon>
        <taxon>Trifolium</taxon>
    </lineage>
</organism>
<accession>A0A392TW72</accession>
<keyword evidence="3" id="KW-1185">Reference proteome</keyword>
<dbReference type="Proteomes" id="UP000265520">
    <property type="component" value="Unassembled WGS sequence"/>
</dbReference>
<comment type="caution">
    <text evidence="2">The sequence shown here is derived from an EMBL/GenBank/DDBJ whole genome shotgun (WGS) entry which is preliminary data.</text>
</comment>
<proteinExistence type="predicted"/>
<evidence type="ECO:0000256" key="1">
    <source>
        <dbReference type="SAM" id="MobiDB-lite"/>
    </source>
</evidence>